<dbReference type="GO" id="GO:0016567">
    <property type="term" value="P:protein ubiquitination"/>
    <property type="evidence" value="ECO:0007669"/>
    <property type="project" value="TreeGrafter"/>
</dbReference>
<dbReference type="PANTHER" id="PTHR12558:SF10">
    <property type="entry name" value="CELL DIVISION CYCLE PROTEIN 23 HOMOLOG"/>
    <property type="match status" value="1"/>
</dbReference>
<dbReference type="AlphaFoldDB" id="A0A507E030"/>
<dbReference type="SUPFAM" id="SSF48452">
    <property type="entry name" value="TPR-like"/>
    <property type="match status" value="1"/>
</dbReference>
<feature type="compositionally biased region" description="Acidic residues" evidence="2">
    <location>
        <begin position="320"/>
        <end position="333"/>
    </location>
</feature>
<organism evidence="3 4">
    <name type="scientific">Powellomyces hirtus</name>
    <dbReference type="NCBI Taxonomy" id="109895"/>
    <lineage>
        <taxon>Eukaryota</taxon>
        <taxon>Fungi</taxon>
        <taxon>Fungi incertae sedis</taxon>
        <taxon>Chytridiomycota</taxon>
        <taxon>Chytridiomycota incertae sedis</taxon>
        <taxon>Chytridiomycetes</taxon>
        <taxon>Spizellomycetales</taxon>
        <taxon>Powellomycetaceae</taxon>
        <taxon>Powellomyces</taxon>
    </lineage>
</organism>
<dbReference type="GO" id="GO:0045842">
    <property type="term" value="P:positive regulation of mitotic metaphase/anaphase transition"/>
    <property type="evidence" value="ECO:0007669"/>
    <property type="project" value="TreeGrafter"/>
</dbReference>
<dbReference type="Proteomes" id="UP000318582">
    <property type="component" value="Unassembled WGS sequence"/>
</dbReference>
<gene>
    <name evidence="3" type="ORF">PhCBS80983_g04006</name>
</gene>
<keyword evidence="4" id="KW-1185">Reference proteome</keyword>
<feature type="region of interest" description="Disordered" evidence="2">
    <location>
        <begin position="238"/>
        <end position="264"/>
    </location>
</feature>
<dbReference type="Gene3D" id="1.25.40.10">
    <property type="entry name" value="Tetratricopeptide repeat domain"/>
    <property type="match status" value="1"/>
</dbReference>
<dbReference type="PANTHER" id="PTHR12558">
    <property type="entry name" value="CELL DIVISION CYCLE 16,23,27"/>
    <property type="match status" value="1"/>
</dbReference>
<dbReference type="STRING" id="109895.A0A507E030"/>
<evidence type="ECO:0000313" key="4">
    <source>
        <dbReference type="Proteomes" id="UP000318582"/>
    </source>
</evidence>
<name>A0A507E030_9FUNG</name>
<evidence type="ECO:0000256" key="1">
    <source>
        <dbReference type="ARBA" id="ARBA00022803"/>
    </source>
</evidence>
<protein>
    <submittedName>
        <fullName evidence="3">Uncharacterized protein</fullName>
    </submittedName>
</protein>
<reference evidence="3 4" key="1">
    <citation type="journal article" date="2019" name="Sci. Rep.">
        <title>Comparative genomics of chytrid fungi reveal insights into the obligate biotrophic and pathogenic lifestyle of Synchytrium endobioticum.</title>
        <authorList>
            <person name="van de Vossenberg B.T.L.H."/>
            <person name="Warris S."/>
            <person name="Nguyen H.D.T."/>
            <person name="van Gent-Pelzer M.P.E."/>
            <person name="Joly D.L."/>
            <person name="van de Geest H.C."/>
            <person name="Bonants P.J.M."/>
            <person name="Smith D.S."/>
            <person name="Levesque C.A."/>
            <person name="van der Lee T.A.J."/>
        </authorList>
    </citation>
    <scope>NUCLEOTIDE SEQUENCE [LARGE SCALE GENOMIC DNA]</scope>
    <source>
        <strain evidence="3 4">CBS 809.83</strain>
    </source>
</reference>
<dbReference type="EMBL" id="QEAQ01000057">
    <property type="protein sequence ID" value="TPX57156.1"/>
    <property type="molecule type" value="Genomic_DNA"/>
</dbReference>
<sequence length="368" mass="40071">MSKDQPSTDPSPDASATTTFHSTDALLTAAQKALDDCHPDLALKFLHRAHAQSPTHPRVLVALGVCEMERMNAFEDDAAELDPAAAAACAEAARTYFEQAAACSGSGADELYEQYLYLGQLSAGEEALRQYRKGVHVLEKCLQRCKAAPPGSEQQQEEEKIVRRKLSDALSSMAEIYMTDCCDLDDAEAQCEALTHRATTADPSNPEAHLVLASMRLSQCRPDDAIASISTSMDLWFSPPSSSASSSSASSSPPSQPQPQPPYPARINLVKILLELSLHDRALAVLRTLEEENDEDPEAWYLYGWCLYRMGGGRAGADRDADDDDEQEMDEGGDSSSNAVHVEDAEKADAWAEASECFEHFMQVMFVA</sequence>
<proteinExistence type="predicted"/>
<dbReference type="CDD" id="cd24142">
    <property type="entry name" value="ACL4-like"/>
    <property type="match status" value="1"/>
</dbReference>
<feature type="compositionally biased region" description="Low complexity" evidence="2">
    <location>
        <begin position="238"/>
        <end position="253"/>
    </location>
</feature>
<feature type="compositionally biased region" description="Pro residues" evidence="2">
    <location>
        <begin position="254"/>
        <end position="264"/>
    </location>
</feature>
<dbReference type="GO" id="GO:0051301">
    <property type="term" value="P:cell division"/>
    <property type="evidence" value="ECO:0007669"/>
    <property type="project" value="TreeGrafter"/>
</dbReference>
<evidence type="ECO:0000313" key="3">
    <source>
        <dbReference type="EMBL" id="TPX57156.1"/>
    </source>
</evidence>
<dbReference type="GO" id="GO:0031145">
    <property type="term" value="P:anaphase-promoting complex-dependent catabolic process"/>
    <property type="evidence" value="ECO:0007669"/>
    <property type="project" value="TreeGrafter"/>
</dbReference>
<comment type="caution">
    <text evidence="3">The sequence shown here is derived from an EMBL/GenBank/DDBJ whole genome shotgun (WGS) entry which is preliminary data.</text>
</comment>
<feature type="region of interest" description="Disordered" evidence="2">
    <location>
        <begin position="315"/>
        <end position="346"/>
    </location>
</feature>
<accession>A0A507E030</accession>
<keyword evidence="1" id="KW-0802">TPR repeat</keyword>
<dbReference type="InterPro" id="IPR011990">
    <property type="entry name" value="TPR-like_helical_dom_sf"/>
</dbReference>
<dbReference type="GO" id="GO:0005680">
    <property type="term" value="C:anaphase-promoting complex"/>
    <property type="evidence" value="ECO:0007669"/>
    <property type="project" value="TreeGrafter"/>
</dbReference>
<evidence type="ECO:0000256" key="2">
    <source>
        <dbReference type="SAM" id="MobiDB-lite"/>
    </source>
</evidence>